<accession>A0A1U8AFD6</accession>
<feature type="compositionally biased region" description="Polar residues" evidence="1">
    <location>
        <begin position="1097"/>
        <end position="1106"/>
    </location>
</feature>
<dbReference type="OMA" id="YWKSDQV"/>
<feature type="region of interest" description="Disordered" evidence="1">
    <location>
        <begin position="689"/>
        <end position="718"/>
    </location>
</feature>
<dbReference type="GeneID" id="104602374"/>
<evidence type="ECO:0000256" key="1">
    <source>
        <dbReference type="SAM" id="MobiDB-lite"/>
    </source>
</evidence>
<dbReference type="RefSeq" id="XP_010264341.1">
    <property type="nucleotide sequence ID" value="XM_010266039.2"/>
</dbReference>
<feature type="region of interest" description="Disordered" evidence="1">
    <location>
        <begin position="232"/>
        <end position="258"/>
    </location>
</feature>
<feature type="region of interest" description="Disordered" evidence="1">
    <location>
        <begin position="1865"/>
        <end position="1913"/>
    </location>
</feature>
<dbReference type="RefSeq" id="XP_010264339.1">
    <property type="nucleotide sequence ID" value="XM_010266037.2"/>
</dbReference>
<feature type="region of interest" description="Disordered" evidence="1">
    <location>
        <begin position="1615"/>
        <end position="1707"/>
    </location>
</feature>
<dbReference type="RefSeq" id="XP_010264340.1">
    <property type="nucleotide sequence ID" value="XM_010266038.2"/>
</dbReference>
<feature type="region of interest" description="Disordered" evidence="1">
    <location>
        <begin position="279"/>
        <end position="325"/>
    </location>
</feature>
<sequence length="2211" mass="236503">MDYDDNDFQNQNFQLGAEENTKFPPGLRSYALPKFDLDDNLQVHLRFDSLVETEVLLGIQGQEENQWIEEFSRGNSGIEFSSGGAESCSISRRENVWSEAASSESVEMLLKSVGQDEMITGQTIIEGSDACDGLDNITNQMEPALNEDGSIPSNSGDAVDVGPTLPPKQCPESFAGLSKDVVAVQSQVEATPQSHKCEMSGYGSLKDLGPIMSGEKSDSPLAEGNLMIDEKCTDRNQREDGSLVVGSEENNPQDDSAVSETIQIDNLVPSIEELNATVTQQKPVEGSEQRTSFDNPDALQEDESVKEGEGDVSSKEDKLDDQNCDGNTVESTINKVENNSSSVKNIDFTVQLPVCSEHLCSEQTEQTVQTSNWEAMVLSKSSEVGDKIVDDTHDSSLILEKEIDSLEGDAAKVNNSNVGIPSKPVLNMGPLAQAMEGQTQIASSEKQDHLLESDGYQLESDGYQLECGISGCNSETSLLKVEDKKLLEINSNNHVENPSFLMAEVCSSTNIIHEKQTTEERGDDYNSLGVQGDDCNSKDHVSVSLQADSSQICNSSLDIEPCKMENASMSTVSGGTESVDDGSLVMEKHVVSLSHGQSTAEAEVGVCEPKSSLVVGEESGNGIATNEVIQDKEDIMPSVCVGDVAQLEGKEESVTETFTESNLVMKECSLVPSEPASISEVENLAVCDGTGEQLPGSSGQSSSSAGTVSTTFQNEPEAVLPDKITQAYSCELETQPVVDDPVPKEDDSTGVIGVSNEKCKESSLNSTDVGCGCSVSSATDSLYHGPDAGSTIPDSEERNCGSPTVISSTEVPQNEKEKGKGGNGSLDQNSPVSDHMDGQGNKVEPCTDDIKGNSATEDDRSFTFEVSAQEVDLSDRETDRGWRPFPSVQHYEFHQTVEGSPSTSSLGPIDPKLQGTNRGSHRASDGETPRASSKGTSDHKRRRASGKGTDKEASKEGKSLKDPLRQAKDRGGSSCSVSPTSCGTVGQVVQGEEMRSSGYIEGSVTKPCGVLTAQPSTLPDLNTSASSSSFQQPFTDLQQVQLRAQIFVYGSLIQGTAPDEACMVAAFGESDGGRSLWDNVWRASLQRLHNQKHMHGNSETPLQSHPGSRFPEETSRQSSIQNKVIRTPTSRAGGKGAPSATINPVIPPSPLWSISTPSRDGMQPGSMPGSSLLDANQALSPLHHYQSPYVRHYVGNSSPWLSQAPAATPWVVSPAASVLDANALYSAFPITETGHVTTVREISVTHPSTMQHTPPSSLVHSGGSTSVPAGPPPLPEVKRAIVSPSKTASADPKPRKRKRSMASEESGHMSLVAQPQTESVSAVVVTNHLPTSVAITPSAAKTSTNSMLTNSPISATHFQIIGGQDMEQRVIFSEETCSKVEQAKQHAEDAAALAATAVGHSQSIWSQLAVQKISGLVSDVEAKLASAAVAVAAAASVARAAAAAAKVASDAALQAKLMADEALRSSRTRHPTQTIDTSLSDGVKNMGTVTPASILMGKDKTNSSSSVIVAAKEAARRRVEAASAATKRAENLDAVVKAAELAAEAVSQAGTIIAMGEPLPLTLGDLVEAGPNGYWKVQVSSEHIVKSSNLNEGGHSNVNGIGEGIENSSARLNEQSLNKQETQQATTSQEKSSSKELARLPVENNVGLVNGVQSSEKGLGKQKGRKTSNLGKTIGVVPESEIGSRTDSVPAQNEEHEGTQLAGSSKENSIKEGSVVEVLADKEGFRRVWFSAKVLSLKDGKAYVSYTEVLPDEGFGQLKEWVPLKGEVDKEPRLRVPHPTTAMKFEKTRKRRRAAIGDYSWSVGDRVDAWKLDGWWEGIISEWSKEDEMSFIVHFPAQGDTSVVKAWHLRPSLVWKDGQWIEWSRSREDQPRSNEADTPQEKRPKLGKHGAGTDSAVEVSGKDKVSKNMGVSDSGKPEAARLLALSDNEKIFTVGKSIKEGSNSDALTTKRIGLQKEGSRVIFGVPKPGKKRKFMEVSKHYVSDKSAQTTEVSDSMKFTKYLIRQGSGPRGWKNTNKVDSKGKRAAESKPKVIKSGRTGKNSSEKDSSSISTLSLSNDGRVHDHVKTSVGHHESIPERQNQLQPGSFPDNNKAAEGTTLFASLSLASDAPSYKKKSSATDSTLELKGKVAPSAEKLARNDEKDSGHYDNAGKSVPDVIEPRRSNRRIQPTSRLLEGLQSSYIISKIPAISHDKSTRAQHRGTQSSRGNNHS</sequence>
<reference evidence="4 5" key="1">
    <citation type="submission" date="2025-04" db="UniProtKB">
        <authorList>
            <consortium name="RefSeq"/>
        </authorList>
    </citation>
    <scope>IDENTIFICATION</scope>
</reference>
<dbReference type="SMART" id="SM00743">
    <property type="entry name" value="Agenet"/>
    <property type="match status" value="2"/>
</dbReference>
<evidence type="ECO:0000313" key="5">
    <source>
        <dbReference type="RefSeq" id="XP_010264340.1"/>
    </source>
</evidence>
<dbReference type="PANTHER" id="PTHR48429">
    <property type="entry name" value="AGENET DOMAIN-CONTAINING PROTEIN"/>
    <property type="match status" value="1"/>
</dbReference>
<evidence type="ECO:0000313" key="6">
    <source>
        <dbReference type="RefSeq" id="XP_010264341.1"/>
    </source>
</evidence>
<dbReference type="KEGG" id="nnu:104602374"/>
<feature type="compositionally biased region" description="Polar residues" evidence="1">
    <location>
        <begin position="897"/>
        <end position="906"/>
    </location>
</feature>
<feature type="compositionally biased region" description="Polar residues" evidence="1">
    <location>
        <begin position="973"/>
        <end position="984"/>
    </location>
</feature>
<feature type="compositionally biased region" description="Polar residues" evidence="1">
    <location>
        <begin position="248"/>
        <end position="258"/>
    </location>
</feature>
<dbReference type="InterPro" id="IPR055274">
    <property type="entry name" value="SWO1"/>
</dbReference>
<dbReference type="PANTHER" id="PTHR48429:SF1">
    <property type="entry name" value="AGENET DOMAIN-CONTAINING PROTEIN"/>
    <property type="match status" value="1"/>
</dbReference>
<evidence type="ECO:0000259" key="2">
    <source>
        <dbReference type="SMART" id="SM00743"/>
    </source>
</evidence>
<dbReference type="InterPro" id="IPR008395">
    <property type="entry name" value="Agenet-like_dom"/>
</dbReference>
<feature type="compositionally biased region" description="Polar residues" evidence="1">
    <location>
        <begin position="1116"/>
        <end position="1130"/>
    </location>
</feature>
<feature type="region of interest" description="Disordered" evidence="1">
    <location>
        <begin position="734"/>
        <end position="754"/>
    </location>
</feature>
<feature type="compositionally biased region" description="Basic and acidic residues" evidence="1">
    <location>
        <begin position="232"/>
        <end position="241"/>
    </location>
</feature>
<feature type="compositionally biased region" description="Basic and acidic residues" evidence="1">
    <location>
        <begin position="303"/>
        <end position="321"/>
    </location>
</feature>
<feature type="region of interest" description="Disordered" evidence="1">
    <location>
        <begin position="895"/>
        <end position="984"/>
    </location>
</feature>
<protein>
    <submittedName>
        <fullName evidence="4 5">Uncharacterized protein LOC104602374 isoform X1</fullName>
    </submittedName>
</protein>
<dbReference type="OrthoDB" id="433924at2759"/>
<dbReference type="Pfam" id="PF05641">
    <property type="entry name" value="Agenet"/>
    <property type="match status" value="1"/>
</dbReference>
<feature type="domain" description="Agenet" evidence="2">
    <location>
        <begin position="1708"/>
        <end position="1772"/>
    </location>
</feature>
<feature type="compositionally biased region" description="Polar residues" evidence="1">
    <location>
        <begin position="1615"/>
        <end position="1631"/>
    </location>
</feature>
<feature type="region of interest" description="Disordered" evidence="1">
    <location>
        <begin position="2186"/>
        <end position="2211"/>
    </location>
</feature>
<feature type="compositionally biased region" description="Basic and acidic residues" evidence="1">
    <location>
        <begin position="2135"/>
        <end position="2146"/>
    </location>
</feature>
<dbReference type="CDD" id="cd20403">
    <property type="entry name" value="Tudor_Agenet_FMRP-like_rpt2"/>
    <property type="match status" value="1"/>
</dbReference>
<feature type="region of interest" description="Disordered" evidence="1">
    <location>
        <begin position="1247"/>
        <end position="1315"/>
    </location>
</feature>
<feature type="compositionally biased region" description="Basic and acidic residues" evidence="1">
    <location>
        <begin position="2059"/>
        <end position="2076"/>
    </location>
</feature>
<feature type="domain" description="Agenet" evidence="2">
    <location>
        <begin position="1799"/>
        <end position="1857"/>
    </location>
</feature>
<dbReference type="eggNOG" id="KOG1181">
    <property type="taxonomic scope" value="Eukaryota"/>
</dbReference>
<feature type="compositionally biased region" description="Low complexity" evidence="1">
    <location>
        <begin position="696"/>
        <end position="711"/>
    </location>
</feature>
<feature type="compositionally biased region" description="Basic and acidic residues" evidence="1">
    <location>
        <begin position="948"/>
        <end position="971"/>
    </location>
</feature>
<feature type="compositionally biased region" description="Basic and acidic residues" evidence="1">
    <location>
        <begin position="1865"/>
        <end position="1884"/>
    </location>
</feature>
<keyword evidence="3" id="KW-1185">Reference proteome</keyword>
<evidence type="ECO:0000313" key="4">
    <source>
        <dbReference type="RefSeq" id="XP_010264339.1"/>
    </source>
</evidence>
<proteinExistence type="predicted"/>
<feature type="compositionally biased region" description="Basic and acidic residues" evidence="1">
    <location>
        <begin position="2016"/>
        <end position="2030"/>
    </location>
</feature>
<feature type="region of interest" description="Disordered" evidence="1">
    <location>
        <begin position="1091"/>
        <end position="1149"/>
    </location>
</feature>
<dbReference type="InterPro" id="IPR014002">
    <property type="entry name" value="Agenet_dom_plant"/>
</dbReference>
<evidence type="ECO:0000313" key="3">
    <source>
        <dbReference type="Proteomes" id="UP000189703"/>
    </source>
</evidence>
<organism evidence="3 4">
    <name type="scientific">Nelumbo nucifera</name>
    <name type="common">Sacred lotus</name>
    <dbReference type="NCBI Taxonomy" id="4432"/>
    <lineage>
        <taxon>Eukaryota</taxon>
        <taxon>Viridiplantae</taxon>
        <taxon>Streptophyta</taxon>
        <taxon>Embryophyta</taxon>
        <taxon>Tracheophyta</taxon>
        <taxon>Spermatophyta</taxon>
        <taxon>Magnoliopsida</taxon>
        <taxon>Proteales</taxon>
        <taxon>Nelumbonaceae</taxon>
        <taxon>Nelumbo</taxon>
    </lineage>
</organism>
<feature type="region of interest" description="Disordered" evidence="1">
    <location>
        <begin position="777"/>
        <end position="863"/>
    </location>
</feature>
<dbReference type="Proteomes" id="UP000189703">
    <property type="component" value="Unplaced"/>
</dbReference>
<name>A0A1U8AFD6_NELNU</name>
<dbReference type="CDD" id="cd20405">
    <property type="entry name" value="Tudor_Agenet_AtDUF_rpt1_3"/>
    <property type="match status" value="1"/>
</dbReference>
<feature type="compositionally biased region" description="Polar residues" evidence="1">
    <location>
        <begin position="2200"/>
        <end position="2211"/>
    </location>
</feature>
<feature type="compositionally biased region" description="Polar residues" evidence="1">
    <location>
        <begin position="1247"/>
        <end position="1267"/>
    </location>
</feature>
<gene>
    <name evidence="4 5 6" type="primary">LOC104602374</name>
</gene>
<dbReference type="STRING" id="4432.A0A1U8AFD6"/>
<feature type="compositionally biased region" description="Low complexity" evidence="1">
    <location>
        <begin position="2048"/>
        <end position="2058"/>
    </location>
</feature>
<feature type="region of interest" description="Disordered" evidence="1">
    <location>
        <begin position="2003"/>
        <end position="2171"/>
    </location>
</feature>
<feature type="compositionally biased region" description="Polar residues" evidence="1">
    <location>
        <begin position="801"/>
        <end position="812"/>
    </location>
</feature>